<dbReference type="SMART" id="SM00823">
    <property type="entry name" value="PKS_PP"/>
    <property type="match status" value="1"/>
</dbReference>
<dbReference type="Gene3D" id="3.40.50.1820">
    <property type="entry name" value="alpha/beta hydrolase"/>
    <property type="match status" value="2"/>
</dbReference>
<dbReference type="Proteomes" id="UP001183629">
    <property type="component" value="Unassembled WGS sequence"/>
</dbReference>
<dbReference type="Pfam" id="PF02801">
    <property type="entry name" value="Ketoacyl-synt_C"/>
    <property type="match status" value="1"/>
</dbReference>
<evidence type="ECO:0000256" key="4">
    <source>
        <dbReference type="ARBA" id="ARBA00022553"/>
    </source>
</evidence>
<keyword evidence="5" id="KW-0436">Ligase</keyword>
<dbReference type="InterPro" id="IPR036291">
    <property type="entry name" value="NAD(P)-bd_dom_sf"/>
</dbReference>
<dbReference type="InterPro" id="IPR020841">
    <property type="entry name" value="PKS_Beta-ketoAc_synthase_dom"/>
</dbReference>
<dbReference type="CDD" id="cd19535">
    <property type="entry name" value="Cyc_NRPS"/>
    <property type="match status" value="1"/>
</dbReference>
<evidence type="ECO:0000256" key="2">
    <source>
        <dbReference type="ARBA" id="ARBA00004924"/>
    </source>
</evidence>
<dbReference type="InterPro" id="IPR009081">
    <property type="entry name" value="PP-bd_ACP"/>
</dbReference>
<dbReference type="SMART" id="SM00824">
    <property type="entry name" value="PKS_TE"/>
    <property type="match status" value="1"/>
</dbReference>
<dbReference type="InterPro" id="IPR006162">
    <property type="entry name" value="Ppantetheine_attach_site"/>
</dbReference>
<dbReference type="PROSITE" id="PS00012">
    <property type="entry name" value="PHOSPHOPANTETHEINE"/>
    <property type="match status" value="1"/>
</dbReference>
<dbReference type="InterPro" id="IPR014030">
    <property type="entry name" value="Ketoacyl_synth_N"/>
</dbReference>
<dbReference type="InterPro" id="IPR001031">
    <property type="entry name" value="Thioesterase"/>
</dbReference>
<dbReference type="SUPFAM" id="SSF53901">
    <property type="entry name" value="Thiolase-like"/>
    <property type="match status" value="1"/>
</dbReference>
<dbReference type="Pfam" id="PF00975">
    <property type="entry name" value="Thioesterase"/>
    <property type="match status" value="1"/>
</dbReference>
<dbReference type="Gene3D" id="3.30.559.30">
    <property type="entry name" value="Nonribosomal peptide synthetase, condensation domain"/>
    <property type="match status" value="1"/>
</dbReference>
<dbReference type="SUPFAM" id="SSF55048">
    <property type="entry name" value="Probable ACP-binding domain of malonyl-CoA ACP transacylase"/>
    <property type="match status" value="1"/>
</dbReference>
<dbReference type="Pfam" id="PF00550">
    <property type="entry name" value="PP-binding"/>
    <property type="match status" value="1"/>
</dbReference>
<comment type="caution">
    <text evidence="9">The sequence shown here is derived from an EMBL/GenBank/DDBJ whole genome shotgun (WGS) entry which is preliminary data.</text>
</comment>
<dbReference type="InterPro" id="IPR016039">
    <property type="entry name" value="Thiolase-like"/>
</dbReference>
<dbReference type="GO" id="GO:0005737">
    <property type="term" value="C:cytoplasm"/>
    <property type="evidence" value="ECO:0007669"/>
    <property type="project" value="TreeGrafter"/>
</dbReference>
<dbReference type="GO" id="GO:0005886">
    <property type="term" value="C:plasma membrane"/>
    <property type="evidence" value="ECO:0007669"/>
    <property type="project" value="TreeGrafter"/>
</dbReference>
<dbReference type="SUPFAM" id="SSF51735">
    <property type="entry name" value="NAD(P)-binding Rossmann-fold domains"/>
    <property type="match status" value="2"/>
</dbReference>
<dbReference type="SUPFAM" id="SSF53474">
    <property type="entry name" value="alpha/beta-Hydrolases"/>
    <property type="match status" value="1"/>
</dbReference>
<evidence type="ECO:0000313" key="9">
    <source>
        <dbReference type="EMBL" id="MDR7327485.1"/>
    </source>
</evidence>
<accession>A0AAE3ZYX8</accession>
<evidence type="ECO:0000256" key="3">
    <source>
        <dbReference type="ARBA" id="ARBA00022450"/>
    </source>
</evidence>
<keyword evidence="6 9" id="KW-0808">Transferase</keyword>
<reference evidence="9 10" key="1">
    <citation type="submission" date="2023-07" db="EMBL/GenBank/DDBJ databases">
        <title>Sequencing the genomes of 1000 actinobacteria strains.</title>
        <authorList>
            <person name="Klenk H.-P."/>
        </authorList>
    </citation>
    <scope>NUCLEOTIDE SEQUENCE [LARGE SCALE GENOMIC DNA]</scope>
    <source>
        <strain evidence="9 10">DSM 44711</strain>
    </source>
</reference>
<dbReference type="InterPro" id="IPR014031">
    <property type="entry name" value="Ketoacyl_synth_C"/>
</dbReference>
<protein>
    <submittedName>
        <fullName evidence="9">Acyl transferase domain-containing protein/thioesterase domain-containing protein/acyl carrier protein</fullName>
    </submittedName>
</protein>
<dbReference type="InterPro" id="IPR036736">
    <property type="entry name" value="ACP-like_sf"/>
</dbReference>
<comment type="cofactor">
    <cofactor evidence="1">
        <name>pantetheine 4'-phosphate</name>
        <dbReference type="ChEBI" id="CHEBI:47942"/>
    </cofactor>
</comment>
<dbReference type="SMART" id="SM00827">
    <property type="entry name" value="PKS_AT"/>
    <property type="match status" value="1"/>
</dbReference>
<evidence type="ECO:0000313" key="10">
    <source>
        <dbReference type="Proteomes" id="UP001183629"/>
    </source>
</evidence>
<dbReference type="SMART" id="SM00822">
    <property type="entry name" value="PKS_KR"/>
    <property type="match status" value="1"/>
</dbReference>
<dbReference type="Pfam" id="PF16197">
    <property type="entry name" value="KAsynt_C_assoc"/>
    <property type="match status" value="1"/>
</dbReference>
<evidence type="ECO:0000259" key="8">
    <source>
        <dbReference type="PROSITE" id="PS52004"/>
    </source>
</evidence>
<sequence>MTPPPTVRIEPPAGAEPPPLLAVTAVAGRFPGAPGVDDFWPLLRDGRSGLTRFTDNELAARGVPATLRRRADYVPVGGLIDGQDLFDPVPFGLTDAEAALMDPQHRLFLETAWEALERAGHGGGAGIDSIGVFAGAAQSAYLASNLTGRWDPTGGRDPIGSLETTIATQADYLPLQTAYRLNLTGPAMNITTTCSTSLVAVHVAAQALLAGECDAAVAGGVSLIVPQGHGYRYVPDGIFAIDGTVRPFSARGTGVVYSQGVGAVVLRRLDEALADGDPVLAVLHGSAIGNDGADKVGFTAPSLRGQARVIAEALAVAGLTPSDVGYVEAHGTGTRLGDPIEIAALRTAFGHADGGTEAWCGLGSVKSNIGHANSAAGIASFIKTVLAIQHRTLPASLHAEPINEQLGLHGSPFSVVTRTRAWDTAPYAGVSSFGIGGTNAHVLLGPAPDRPASPPDERPQILVFSAHDRAALDATVTDTPGGDLPDTAHTLQRGRTHFPHRRAVVTGPETPTRHTPPARADGVPRVVFLFPGGGSQYPGMATGLYAAEPVFAAAVDEFAALFRERLGTDVRTLITGGDDAMAYSAATGLPALFTVSVATARLLGSWGIVPDALLGHSLGEYAAAVVSGALTAPDAATLVAVRSQALAGAAGGGAMLSVPLPEPEIVALLDAHPGADLAAVNAPDSGVVSGPAEIIDALAGVLAARGLSPSRLPLNSAAHSRLIDPELPRMRRAARSVRAGRPAVPTISSLTGGMVGDDFADPEHWVRQLRAPVRFSAALRTALAESTPTVLVQAGPGAALVAAARGHRIAHLAATVTTFTRDDVSDLAAARLAAGELWTHGVPVDFSATHRPGRRRVLAPGYAFQRRRLWIQPAERAPQPDAAAAELLQVARWTQEPTPAPVTALGGRWLILGDTAGAATVAAALRGHGAEAGGTDEVSAPVDGVVLVAPAGGDPDRAAELILGHGAAAATVAALDPPPPILLQVTERACRVESADRPAPAATAARALPRVIAQEQPGLSWRTLDVPDLPAAGPAIVAELADLRTGPSLTEVAVRGGLRWSSRMAPWPAPTDAPAVRPGATALIIGGLGDVGLTVAAHLAAKGMRIVVTSRSGARTDGVDELRRRGHDVSVRVLDAGDAAATAALLADLSAGSALDVVVHAAGVVASGDLPPMRRIEAAHVDGHLHAKARGALSLHAAIAALADEDRPRRVILMSSAGTLVGGIGTGPYSAGNGFLNGLAERLPADGTRWVSVVWDAWKVGPLGTEREVNLDYALDAATGMRALDAILAACDAGVAPPVVAVSTTDLRARMAVADRPAPRREARLEHSLTGVAAEVAEAWSELFGTPVGESDADFFALGGHSLLATRMLVGLAERYRIRLSLRDLLARPTVAGLAETIAAAARAPEDPVPQLTGGVAEDGTFGMTRVQHAYWMGRSGGYRFGDTACHFALEYDCEQLDLDRYEHAWNRVIARHPMLRAITTGQGRMKQLDHVPHYRIRATDLTTADPGRREERLAKLREQVFRKPGPSDRWPLVQVRAARLPGGRVRLFLGVDVLVCDAGSYWIINRDLRHFYEHPDDELPAVPVTFAGCVAAMDARRGTDEWERAAGYWRERLESLPDAPALPVSTVEEGARFVRHAARLDAERWAAFKRHAAANGVTPTAALLTAYGELLAGWGGDDRFAVMLTLFDRPGLHPAVGDVVGDFTSLVLHEVDRRTPGTFGAHAQRAQRTLFTDLDHRLFSALDVLAEKSAGSGTVASVPVVFTSALGLDDVIGGEHDLEWAGRQIGALSQTPQVVLDHQVIERDGELLVQWDTLEPVLDPSDVDRAFDRYLDRLRELADPESWRRRPVAAEDVAVTLRAADTAGQTLFLIHPSGGDVTCYTELALQLDERVTVVGLTDPGFAGADVPAELPRLARLYADVIRTVRPHGPYLLGGWSMGGSLGQDVARTLHAQGEHVALLLMLDSNDPGYITAMPGDADEAEGQVLVRHLGALEAYLGVDLGVGTPGARAELLAEPTARRWERATERLRAHRLLGAREDLRARLAVFDRHLRGLAGHRPAPHTDDRTHTVLIRADRTATRNSGIGMGVDDTPAGLPDLGWSAHLATPPEVTGVDADHYSLMRRPAIDTVAKLINAALDRHL</sequence>
<dbReference type="EMBL" id="JAVDYC010000001">
    <property type="protein sequence ID" value="MDR7327485.1"/>
    <property type="molecule type" value="Genomic_DNA"/>
</dbReference>
<proteinExistence type="predicted"/>
<evidence type="ECO:0000256" key="1">
    <source>
        <dbReference type="ARBA" id="ARBA00001957"/>
    </source>
</evidence>
<dbReference type="InterPro" id="IPR016036">
    <property type="entry name" value="Malonyl_transacylase_ACP-bd"/>
</dbReference>
<keyword evidence="4" id="KW-0597">Phosphoprotein</keyword>
<feature type="domain" description="Carrier" evidence="7">
    <location>
        <begin position="1327"/>
        <end position="1402"/>
    </location>
</feature>
<dbReference type="InterPro" id="IPR001227">
    <property type="entry name" value="Ac_transferase_dom_sf"/>
</dbReference>
<dbReference type="InterPro" id="IPR013968">
    <property type="entry name" value="PKS_KR"/>
</dbReference>
<dbReference type="RefSeq" id="WP_310424848.1">
    <property type="nucleotide sequence ID" value="NZ_JAVDYC010000001.1"/>
</dbReference>
<dbReference type="InterPro" id="IPR032821">
    <property type="entry name" value="PKS_assoc"/>
</dbReference>
<keyword evidence="3" id="KW-0596">Phosphopantetheine</keyword>
<dbReference type="Pfam" id="PF08659">
    <property type="entry name" value="KR"/>
    <property type="match status" value="1"/>
</dbReference>
<dbReference type="InterPro" id="IPR057326">
    <property type="entry name" value="KR_dom"/>
</dbReference>
<dbReference type="Gene3D" id="3.30.70.3290">
    <property type="match status" value="1"/>
</dbReference>
<dbReference type="Gene3D" id="3.30.559.10">
    <property type="entry name" value="Chloramphenicol acetyltransferase-like domain"/>
    <property type="match status" value="1"/>
</dbReference>
<dbReference type="PANTHER" id="PTHR43775">
    <property type="entry name" value="FATTY ACID SYNTHASE"/>
    <property type="match status" value="1"/>
</dbReference>
<dbReference type="InterPro" id="IPR020806">
    <property type="entry name" value="PKS_PP-bd"/>
</dbReference>
<keyword evidence="10" id="KW-1185">Reference proteome</keyword>
<dbReference type="CDD" id="cd00833">
    <property type="entry name" value="PKS"/>
    <property type="match status" value="1"/>
</dbReference>
<dbReference type="GO" id="GO:0071770">
    <property type="term" value="P:DIM/DIP cell wall layer assembly"/>
    <property type="evidence" value="ECO:0007669"/>
    <property type="project" value="TreeGrafter"/>
</dbReference>
<organism evidence="9 10">
    <name type="scientific">Catenuloplanes niger</name>
    <dbReference type="NCBI Taxonomy" id="587534"/>
    <lineage>
        <taxon>Bacteria</taxon>
        <taxon>Bacillati</taxon>
        <taxon>Actinomycetota</taxon>
        <taxon>Actinomycetes</taxon>
        <taxon>Micromonosporales</taxon>
        <taxon>Micromonosporaceae</taxon>
        <taxon>Catenuloplanes</taxon>
    </lineage>
</organism>
<dbReference type="Pfam" id="PF00668">
    <property type="entry name" value="Condensation"/>
    <property type="match status" value="1"/>
</dbReference>
<dbReference type="Pfam" id="PF00698">
    <property type="entry name" value="Acyl_transf_1"/>
    <property type="match status" value="1"/>
</dbReference>
<dbReference type="InterPro" id="IPR057737">
    <property type="entry name" value="Condensation_MtbB-like"/>
</dbReference>
<dbReference type="Pfam" id="PF00109">
    <property type="entry name" value="ketoacyl-synt"/>
    <property type="match status" value="1"/>
</dbReference>
<dbReference type="InterPro" id="IPR023213">
    <property type="entry name" value="CAT-like_dom_sf"/>
</dbReference>
<dbReference type="SUPFAM" id="SSF52151">
    <property type="entry name" value="FabD/lysophospholipase-like"/>
    <property type="match status" value="1"/>
</dbReference>
<comment type="pathway">
    <text evidence="2">Siderophore biosynthesis.</text>
</comment>
<evidence type="ECO:0000259" key="7">
    <source>
        <dbReference type="PROSITE" id="PS50075"/>
    </source>
</evidence>
<dbReference type="InterPro" id="IPR020802">
    <property type="entry name" value="TesA-like"/>
</dbReference>
<dbReference type="Gene3D" id="3.40.50.720">
    <property type="entry name" value="NAD(P)-binding Rossmann-like Domain"/>
    <property type="match status" value="1"/>
</dbReference>
<dbReference type="PANTHER" id="PTHR43775:SF37">
    <property type="entry name" value="SI:DKEY-61P9.11"/>
    <property type="match status" value="1"/>
</dbReference>
<dbReference type="InterPro" id="IPR050091">
    <property type="entry name" value="PKS_NRPS_Biosynth_Enz"/>
</dbReference>
<dbReference type="InterPro" id="IPR029058">
    <property type="entry name" value="AB_hydrolase_fold"/>
</dbReference>
<dbReference type="PROSITE" id="PS52004">
    <property type="entry name" value="KS3_2"/>
    <property type="match status" value="1"/>
</dbReference>
<gene>
    <name evidence="9" type="ORF">J2S44_007735</name>
</gene>
<dbReference type="InterPro" id="IPR014043">
    <property type="entry name" value="Acyl_transferase_dom"/>
</dbReference>
<dbReference type="SUPFAM" id="SSF47336">
    <property type="entry name" value="ACP-like"/>
    <property type="match status" value="1"/>
</dbReference>
<dbReference type="InterPro" id="IPR016035">
    <property type="entry name" value="Acyl_Trfase/lysoPLipase"/>
</dbReference>
<evidence type="ECO:0000256" key="5">
    <source>
        <dbReference type="ARBA" id="ARBA00022598"/>
    </source>
</evidence>
<dbReference type="Gene3D" id="3.40.366.10">
    <property type="entry name" value="Malonyl-Coenzyme A Acyl Carrier Protein, domain 2"/>
    <property type="match status" value="1"/>
</dbReference>
<evidence type="ECO:0000256" key="6">
    <source>
        <dbReference type="ARBA" id="ARBA00022679"/>
    </source>
</evidence>
<dbReference type="PROSITE" id="PS50075">
    <property type="entry name" value="CARRIER"/>
    <property type="match status" value="1"/>
</dbReference>
<dbReference type="InterPro" id="IPR001242">
    <property type="entry name" value="Condensation_dom"/>
</dbReference>
<dbReference type="GO" id="GO:0004312">
    <property type="term" value="F:fatty acid synthase activity"/>
    <property type="evidence" value="ECO:0007669"/>
    <property type="project" value="TreeGrafter"/>
</dbReference>
<dbReference type="SUPFAM" id="SSF52777">
    <property type="entry name" value="CoA-dependent acyltransferases"/>
    <property type="match status" value="2"/>
</dbReference>
<name>A0AAE3ZYX8_9ACTN</name>
<dbReference type="SMART" id="SM00825">
    <property type="entry name" value="PKS_KS"/>
    <property type="match status" value="1"/>
</dbReference>
<dbReference type="GO" id="GO:0031177">
    <property type="term" value="F:phosphopantetheine binding"/>
    <property type="evidence" value="ECO:0007669"/>
    <property type="project" value="InterPro"/>
</dbReference>
<feature type="domain" description="Ketosynthase family 3 (KS3)" evidence="8">
    <location>
        <begin position="18"/>
        <end position="446"/>
    </location>
</feature>
<dbReference type="GO" id="GO:0006633">
    <property type="term" value="P:fatty acid biosynthetic process"/>
    <property type="evidence" value="ECO:0007669"/>
    <property type="project" value="TreeGrafter"/>
</dbReference>
<dbReference type="Gene3D" id="3.40.47.10">
    <property type="match status" value="1"/>
</dbReference>